<organism evidence="1 2">
    <name type="scientific">Paraburkholderia terricola</name>
    <dbReference type="NCBI Taxonomy" id="169427"/>
    <lineage>
        <taxon>Bacteria</taxon>
        <taxon>Pseudomonadati</taxon>
        <taxon>Pseudomonadota</taxon>
        <taxon>Betaproteobacteria</taxon>
        <taxon>Burkholderiales</taxon>
        <taxon>Burkholderiaceae</taxon>
        <taxon>Paraburkholderia</taxon>
    </lineage>
</organism>
<comment type="caution">
    <text evidence="1">The sequence shown here is derived from an EMBL/GenBank/DDBJ whole genome shotgun (WGS) entry which is preliminary data.</text>
</comment>
<evidence type="ECO:0000313" key="2">
    <source>
        <dbReference type="Proteomes" id="UP001264340"/>
    </source>
</evidence>
<name>A0ABU1M2C7_9BURK</name>
<gene>
    <name evidence="1" type="ORF">J2804_006450</name>
</gene>
<sequence length="80" mass="8921">MTQDDFDSYCTNLAIQLPDPREFAANFNPPVNLTAYIVFPGNEVTFTDWLPPLTSGYQWTGAVGSREFTVFALSVDPRGE</sequence>
<keyword evidence="2" id="KW-1185">Reference proteome</keyword>
<evidence type="ECO:0000313" key="1">
    <source>
        <dbReference type="EMBL" id="MDR6413014.1"/>
    </source>
</evidence>
<dbReference type="Proteomes" id="UP001264340">
    <property type="component" value="Unassembled WGS sequence"/>
</dbReference>
<protein>
    <submittedName>
        <fullName evidence="1">Uncharacterized protein</fullName>
    </submittedName>
</protein>
<reference evidence="1 2" key="1">
    <citation type="submission" date="2023-07" db="EMBL/GenBank/DDBJ databases">
        <title>Sorghum-associated microbial communities from plants grown in Nebraska, USA.</title>
        <authorList>
            <person name="Schachtman D."/>
        </authorList>
    </citation>
    <scope>NUCLEOTIDE SEQUENCE [LARGE SCALE GENOMIC DNA]</scope>
    <source>
        <strain evidence="1 2">DS1316</strain>
    </source>
</reference>
<proteinExistence type="predicted"/>
<dbReference type="EMBL" id="JAVDRP010000029">
    <property type="protein sequence ID" value="MDR6413014.1"/>
    <property type="molecule type" value="Genomic_DNA"/>
</dbReference>
<accession>A0ABU1M2C7</accession>